<evidence type="ECO:0000313" key="2">
    <source>
        <dbReference type="EMBL" id="MPN46014.1"/>
    </source>
</evidence>
<dbReference type="InterPro" id="IPR024705">
    <property type="entry name" value="Ssp411"/>
</dbReference>
<dbReference type="SUPFAM" id="SSF52833">
    <property type="entry name" value="Thioredoxin-like"/>
    <property type="match status" value="1"/>
</dbReference>
<name>A0A645ICJ6_9ZZZZ</name>
<proteinExistence type="predicted"/>
<sequence>MPLTTNRTPNRLAQEKSPYLLQHAYNPVNWYPWNEEAFQKAKTENKPVFLSIGYS</sequence>
<feature type="domain" description="Spermatogenesis-associated protein 20-like TRX" evidence="1">
    <location>
        <begin position="9"/>
        <end position="55"/>
    </location>
</feature>
<reference evidence="2" key="1">
    <citation type="submission" date="2019-08" db="EMBL/GenBank/DDBJ databases">
        <authorList>
            <person name="Kucharzyk K."/>
            <person name="Murdoch R.W."/>
            <person name="Higgins S."/>
            <person name="Loffler F."/>
        </authorList>
    </citation>
    <scope>NUCLEOTIDE SEQUENCE</scope>
</reference>
<evidence type="ECO:0000259" key="1">
    <source>
        <dbReference type="Pfam" id="PF03190"/>
    </source>
</evidence>
<dbReference type="PANTHER" id="PTHR42899:SF1">
    <property type="entry name" value="SPERMATOGENESIS-ASSOCIATED PROTEIN 20"/>
    <property type="match status" value="1"/>
</dbReference>
<dbReference type="InterPro" id="IPR036249">
    <property type="entry name" value="Thioredoxin-like_sf"/>
</dbReference>
<dbReference type="PANTHER" id="PTHR42899">
    <property type="entry name" value="SPERMATOGENESIS-ASSOCIATED PROTEIN 20"/>
    <property type="match status" value="1"/>
</dbReference>
<dbReference type="Pfam" id="PF03190">
    <property type="entry name" value="Thioredox_DsbH"/>
    <property type="match status" value="1"/>
</dbReference>
<protein>
    <recommendedName>
        <fullName evidence="1">Spermatogenesis-associated protein 20-like TRX domain-containing protein</fullName>
    </recommendedName>
</protein>
<accession>A0A645ICJ6</accession>
<dbReference type="EMBL" id="VSSQ01106312">
    <property type="protein sequence ID" value="MPN46014.1"/>
    <property type="molecule type" value="Genomic_DNA"/>
</dbReference>
<organism evidence="2">
    <name type="scientific">bioreactor metagenome</name>
    <dbReference type="NCBI Taxonomy" id="1076179"/>
    <lineage>
        <taxon>unclassified sequences</taxon>
        <taxon>metagenomes</taxon>
        <taxon>ecological metagenomes</taxon>
    </lineage>
</organism>
<gene>
    <name evidence="2" type="ORF">SDC9_193593</name>
</gene>
<dbReference type="AlphaFoldDB" id="A0A645ICJ6"/>
<comment type="caution">
    <text evidence="2">The sequence shown here is derived from an EMBL/GenBank/DDBJ whole genome shotgun (WGS) entry which is preliminary data.</text>
</comment>
<dbReference type="Gene3D" id="3.40.30.10">
    <property type="entry name" value="Glutaredoxin"/>
    <property type="match status" value="1"/>
</dbReference>
<dbReference type="InterPro" id="IPR004879">
    <property type="entry name" value="Ssp411-like_TRX"/>
</dbReference>